<evidence type="ECO:0000313" key="5">
    <source>
        <dbReference type="Proteomes" id="UP000782241"/>
    </source>
</evidence>
<evidence type="ECO:0000256" key="1">
    <source>
        <dbReference type="ARBA" id="ARBA00022737"/>
    </source>
</evidence>
<sequence length="548" mass="61179">MASSLLHKAESPYREFTSKPINEYNSYGPPFDVPITLTDRDGSLIYEGGGQGLLYTIIVHNDVELLEKYFAIDPRAIPNLFELPAGDEAVCDFGNYFRYAVESGSLGTLQTLLAYTTKRLDKTKPIRLTRANFQLLNVAAQFGQIEIVQWLLDNQPLYASIHDRDSIRGFTALAAAADLFSFRSCYTPNWDEFRFENNEAIMNLLLDHGACASDVVHPTNDKNRKHHSVLTLAAQWASSDLLERLIDGGADVHYKVKANWWELDFRDQRDFPALTAVNALFLASFHANPDSVKTLVDRRGDEVTIADMVCSPDPVGSLPLHWVARNRLPDRHRLIPTSMLHERAGKVLRTIEQLLNFAPTTVNVQDNDGNTALHYATRYLGKNGKMYTPIFDLLCNRGADLTLRNYKGETPLHSLFQSHSDDTPIDTAAISILLAHGAKVTDVDNAGNTPLHIATRNWHFIDAVSLLLEHGADPAQRNLKQDNILHTAARGVCLADRVEGITGIPEDMMARLVKAGGAELMDLPNTDGQTARQICQGRDDQYMKDKKM</sequence>
<feature type="repeat" description="ANK" evidence="3">
    <location>
        <begin position="368"/>
        <end position="406"/>
    </location>
</feature>
<dbReference type="SUPFAM" id="SSF48403">
    <property type="entry name" value="Ankyrin repeat"/>
    <property type="match status" value="1"/>
</dbReference>
<reference evidence="4" key="1">
    <citation type="submission" date="2021-04" db="EMBL/GenBank/DDBJ databases">
        <title>Draft genome of Fusarium avenaceum strain F156N33, isolated from an atmospheric sample in Virginia.</title>
        <authorList>
            <person name="Yang S."/>
            <person name="Vinatzer B.A."/>
            <person name="Coleman J."/>
        </authorList>
    </citation>
    <scope>NUCLEOTIDE SEQUENCE</scope>
    <source>
        <strain evidence="4">F156N33</strain>
    </source>
</reference>
<dbReference type="EMBL" id="JAGPUO010000012">
    <property type="protein sequence ID" value="KAG5659107.1"/>
    <property type="molecule type" value="Genomic_DNA"/>
</dbReference>
<feature type="repeat" description="ANK" evidence="3">
    <location>
        <begin position="446"/>
        <end position="479"/>
    </location>
</feature>
<evidence type="ECO:0000256" key="3">
    <source>
        <dbReference type="PROSITE-ProRule" id="PRU00023"/>
    </source>
</evidence>
<dbReference type="Gene3D" id="1.25.40.20">
    <property type="entry name" value="Ankyrin repeat-containing domain"/>
    <property type="match status" value="1"/>
</dbReference>
<dbReference type="SMART" id="SM00248">
    <property type="entry name" value="ANK"/>
    <property type="match status" value="8"/>
</dbReference>
<protein>
    <recommendedName>
        <fullName evidence="6">Ankyrin</fullName>
    </recommendedName>
</protein>
<comment type="caution">
    <text evidence="4">The sequence shown here is derived from an EMBL/GenBank/DDBJ whole genome shotgun (WGS) entry which is preliminary data.</text>
</comment>
<dbReference type="AlphaFoldDB" id="A0A9P7H628"/>
<accession>A0A9P7H628</accession>
<evidence type="ECO:0000313" key="4">
    <source>
        <dbReference type="EMBL" id="KAG5659107.1"/>
    </source>
</evidence>
<dbReference type="PROSITE" id="PS50297">
    <property type="entry name" value="ANK_REP_REGION"/>
    <property type="match status" value="1"/>
</dbReference>
<organism evidence="4 5">
    <name type="scientific">Fusarium avenaceum</name>
    <dbReference type="NCBI Taxonomy" id="40199"/>
    <lineage>
        <taxon>Eukaryota</taxon>
        <taxon>Fungi</taxon>
        <taxon>Dikarya</taxon>
        <taxon>Ascomycota</taxon>
        <taxon>Pezizomycotina</taxon>
        <taxon>Sordariomycetes</taxon>
        <taxon>Hypocreomycetidae</taxon>
        <taxon>Hypocreales</taxon>
        <taxon>Nectriaceae</taxon>
        <taxon>Fusarium</taxon>
        <taxon>Fusarium tricinctum species complex</taxon>
    </lineage>
</organism>
<name>A0A9P7H628_9HYPO</name>
<proteinExistence type="predicted"/>
<dbReference type="PANTHER" id="PTHR24198">
    <property type="entry name" value="ANKYRIN REPEAT AND PROTEIN KINASE DOMAIN-CONTAINING PROTEIN"/>
    <property type="match status" value="1"/>
</dbReference>
<feature type="repeat" description="ANK" evidence="3">
    <location>
        <begin position="407"/>
        <end position="445"/>
    </location>
</feature>
<dbReference type="InterPro" id="IPR036770">
    <property type="entry name" value="Ankyrin_rpt-contain_sf"/>
</dbReference>
<dbReference type="PROSITE" id="PS50088">
    <property type="entry name" value="ANK_REPEAT"/>
    <property type="match status" value="3"/>
</dbReference>
<evidence type="ECO:0000256" key="2">
    <source>
        <dbReference type="ARBA" id="ARBA00023043"/>
    </source>
</evidence>
<dbReference type="Proteomes" id="UP000782241">
    <property type="component" value="Unassembled WGS sequence"/>
</dbReference>
<keyword evidence="2 3" id="KW-0040">ANK repeat</keyword>
<keyword evidence="5" id="KW-1185">Reference proteome</keyword>
<dbReference type="PANTHER" id="PTHR24198:SF165">
    <property type="entry name" value="ANKYRIN REPEAT-CONTAINING PROTEIN-RELATED"/>
    <property type="match status" value="1"/>
</dbReference>
<dbReference type="InterPro" id="IPR002110">
    <property type="entry name" value="Ankyrin_rpt"/>
</dbReference>
<gene>
    <name evidence="4" type="ORF">KAF25_000309</name>
</gene>
<dbReference type="Pfam" id="PF12796">
    <property type="entry name" value="Ank_2"/>
    <property type="match status" value="1"/>
</dbReference>
<keyword evidence="1" id="KW-0677">Repeat</keyword>
<evidence type="ECO:0008006" key="6">
    <source>
        <dbReference type="Google" id="ProtNLM"/>
    </source>
</evidence>